<evidence type="ECO:0000313" key="5">
    <source>
        <dbReference type="Proteomes" id="UP000827986"/>
    </source>
</evidence>
<feature type="domain" description="Maestro-like HEAT-repeats" evidence="2">
    <location>
        <begin position="347"/>
        <end position="572"/>
    </location>
</feature>
<evidence type="ECO:0000259" key="2">
    <source>
        <dbReference type="Pfam" id="PF21047"/>
    </source>
</evidence>
<evidence type="ECO:0000256" key="1">
    <source>
        <dbReference type="SAM" id="MobiDB-lite"/>
    </source>
</evidence>
<feature type="domain" description="MROH2B-like HEAT-repeats" evidence="3">
    <location>
        <begin position="230"/>
        <end position="322"/>
    </location>
</feature>
<name>A0A9D4AV09_9SAUR</name>
<dbReference type="InterPro" id="IPR016024">
    <property type="entry name" value="ARM-type_fold"/>
</dbReference>
<feature type="domain" description="MROH2B-like HEAT-repeats" evidence="3">
    <location>
        <begin position="1"/>
        <end position="141"/>
    </location>
</feature>
<evidence type="ECO:0000259" key="3">
    <source>
        <dbReference type="Pfam" id="PF23210"/>
    </source>
</evidence>
<protein>
    <submittedName>
        <fullName evidence="4">Uncharacterized protein</fullName>
    </submittedName>
</protein>
<dbReference type="EMBL" id="JAHDVG010000484">
    <property type="protein sequence ID" value="KAH1169666.1"/>
    <property type="molecule type" value="Genomic_DNA"/>
</dbReference>
<dbReference type="InterPro" id="IPR055408">
    <property type="entry name" value="HEAT_MROH2B-like"/>
</dbReference>
<evidence type="ECO:0000313" key="4">
    <source>
        <dbReference type="EMBL" id="KAH1169666.1"/>
    </source>
</evidence>
<dbReference type="PANTHER" id="PTHR23120">
    <property type="entry name" value="MAESTRO-RELATED HEAT DOMAIN-CONTAINING"/>
    <property type="match status" value="1"/>
</dbReference>
<proteinExistence type="predicted"/>
<sequence length="671" mass="74757">MWIVKIPSLLQYIEGNTENSLDHVRWEHMLLQFLRTSLAMIDDSAWSSQISLELNQQMAGYTSPSHEKSFLYKALGTSLAVCQDLVHVKSQLHKFLTATDYMEAPERQGIISILAFSAESHLDLTLNALQEFGAAMSKVKIPGFISRLKVLGITVVNKDMNLKLTLIHNVMEISCAILETRDSQEFEFSLQTGAPWLHAGLAYGPVSGCERKASLPFKSIFHFYVPIHAFQDFIKNEPLDSLASPVCYKAILAIGHLSKLKPSLTMEENRELLDQCFKSLFPLPPLEMMKEEGETAKVALHIQSPYVRSLEALGKLMETLLEEAPTADWFQEMFELLRTWFSSGKEWERERALQASTQLLTAYQETVHSTTQETFNQFGSLIGAIAPYSCDSLATSRQWVVDCISCLLCIQGQPMNLGSAEEELRCLHEELTAAPDPEALFQASSKMARVVSEYFPPEQATAFIEATVESMLSASPTCATASGLWMKVILKKCGDAMLDKVPAILDIIYSHMATIQEGILKQSLLEAVSILAHHHLEAVISSLLSNHLPMDSDTTELRRSLGRDPLLATQVLQVLIEKIKTSTRQEGSVTSETETDRHLAAAEPLSATCAIFEVVSALQSSKAVQELLPELFPVLLQQVSRTSGQKMPLPRIRSQSLFQKDQQHTEGNPCR</sequence>
<dbReference type="InterPro" id="IPR048465">
    <property type="entry name" value="Maestro-like_HEAT"/>
</dbReference>
<dbReference type="PANTHER" id="PTHR23120:SF22">
    <property type="entry name" value="MAESTRO HEAT-LIKE REPEAT-CONTAINING PROTEIN FAMILY MEMBER 2B"/>
    <property type="match status" value="1"/>
</dbReference>
<dbReference type="InterPro" id="IPR045206">
    <property type="entry name" value="Maestro_heat-like_prot"/>
</dbReference>
<dbReference type="Proteomes" id="UP000827986">
    <property type="component" value="Unassembled WGS sequence"/>
</dbReference>
<dbReference type="Pfam" id="PF23210">
    <property type="entry name" value="HEAT_Maestro_2"/>
    <property type="match status" value="2"/>
</dbReference>
<dbReference type="SUPFAM" id="SSF48371">
    <property type="entry name" value="ARM repeat"/>
    <property type="match status" value="1"/>
</dbReference>
<reference evidence="4" key="1">
    <citation type="submission" date="2021-09" db="EMBL/GenBank/DDBJ databases">
        <title>The genome of Mauremys mutica provides insights into the evolution of semi-aquatic lifestyle.</title>
        <authorList>
            <person name="Gong S."/>
            <person name="Gao Y."/>
        </authorList>
    </citation>
    <scope>NUCLEOTIDE SEQUENCE</scope>
    <source>
        <strain evidence="4">MM-2020</strain>
        <tissue evidence="4">Muscle</tissue>
    </source>
</reference>
<gene>
    <name evidence="4" type="ORF">KIL84_000651</name>
</gene>
<dbReference type="AlphaFoldDB" id="A0A9D4AV09"/>
<feature type="region of interest" description="Disordered" evidence="1">
    <location>
        <begin position="643"/>
        <end position="671"/>
    </location>
</feature>
<dbReference type="GO" id="GO:0005737">
    <property type="term" value="C:cytoplasm"/>
    <property type="evidence" value="ECO:0007669"/>
    <property type="project" value="TreeGrafter"/>
</dbReference>
<organism evidence="4 5">
    <name type="scientific">Mauremys mutica</name>
    <name type="common">yellowpond turtle</name>
    <dbReference type="NCBI Taxonomy" id="74926"/>
    <lineage>
        <taxon>Eukaryota</taxon>
        <taxon>Metazoa</taxon>
        <taxon>Chordata</taxon>
        <taxon>Craniata</taxon>
        <taxon>Vertebrata</taxon>
        <taxon>Euteleostomi</taxon>
        <taxon>Archelosauria</taxon>
        <taxon>Testudinata</taxon>
        <taxon>Testudines</taxon>
        <taxon>Cryptodira</taxon>
        <taxon>Durocryptodira</taxon>
        <taxon>Testudinoidea</taxon>
        <taxon>Geoemydidae</taxon>
        <taxon>Geoemydinae</taxon>
        <taxon>Mauremys</taxon>
    </lineage>
</organism>
<keyword evidence="5" id="KW-1185">Reference proteome</keyword>
<dbReference type="Pfam" id="PF21047">
    <property type="entry name" value="HEAT_Maestro"/>
    <property type="match status" value="1"/>
</dbReference>
<comment type="caution">
    <text evidence="4">The sequence shown here is derived from an EMBL/GenBank/DDBJ whole genome shotgun (WGS) entry which is preliminary data.</text>
</comment>
<accession>A0A9D4AV09</accession>